<dbReference type="InterPro" id="IPR018968">
    <property type="entry name" value="Phasin"/>
</dbReference>
<organism evidence="3 4">
    <name type="scientific">Qipengyuania gelatinilytica</name>
    <dbReference type="NCBI Taxonomy" id="2867231"/>
    <lineage>
        <taxon>Bacteria</taxon>
        <taxon>Pseudomonadati</taxon>
        <taxon>Pseudomonadota</taxon>
        <taxon>Alphaproteobacteria</taxon>
        <taxon>Sphingomonadales</taxon>
        <taxon>Erythrobacteraceae</taxon>
        <taxon>Qipengyuania</taxon>
    </lineage>
</organism>
<dbReference type="Proteomes" id="UP000824321">
    <property type="component" value="Chromosome"/>
</dbReference>
<dbReference type="NCBIfam" id="TIGR01841">
    <property type="entry name" value="phasin"/>
    <property type="match status" value="1"/>
</dbReference>
<gene>
    <name evidence="3" type="ORF">K3136_05995</name>
</gene>
<name>A0ABX9A5E1_9SPHN</name>
<proteinExistence type="predicted"/>
<dbReference type="RefSeq" id="WP_221431961.1">
    <property type="nucleotide sequence ID" value="NZ_CP081294.1"/>
</dbReference>
<keyword evidence="4" id="KW-1185">Reference proteome</keyword>
<evidence type="ECO:0000313" key="3">
    <source>
        <dbReference type="EMBL" id="QZD96237.1"/>
    </source>
</evidence>
<feature type="domain" description="Phasin" evidence="2">
    <location>
        <begin position="160"/>
        <end position="258"/>
    </location>
</feature>
<evidence type="ECO:0000313" key="4">
    <source>
        <dbReference type="Proteomes" id="UP000824321"/>
    </source>
</evidence>
<feature type="compositionally biased region" description="Basic residues" evidence="1">
    <location>
        <begin position="56"/>
        <end position="90"/>
    </location>
</feature>
<protein>
    <submittedName>
        <fullName evidence="3">Phasin family protein</fullName>
    </submittedName>
</protein>
<dbReference type="EMBL" id="CP081294">
    <property type="protein sequence ID" value="QZD96237.1"/>
    <property type="molecule type" value="Genomic_DNA"/>
</dbReference>
<feature type="region of interest" description="Disordered" evidence="1">
    <location>
        <begin position="52"/>
        <end position="108"/>
    </location>
</feature>
<sequence>MAESQTKIDAAAEKAYAEAAEKKTAGVNTKAVEKAVEADTTAPVKADKVAEAVAAKPKKAPVKKAAPKKAKKVAAKKAPAKKAAPKKVAAKKAAPAKKPVAKKAAAKTSVTPITKLKDTIMATAKNAKTTDYTAKAKEMAADVQTRAKAAYDKGAEMTQDVVEFQKGNLEALVESGKILAGGMQDMGRTYVEEAKSAAETVQGDVKKMAAVKSPTELFQLQGEIARRNFDAMVSTTSKNTEAMLKLANEAFAPLSSRMSLAAEKVRKAA</sequence>
<accession>A0ABX9A5E1</accession>
<dbReference type="Pfam" id="PF09361">
    <property type="entry name" value="Phasin_2"/>
    <property type="match status" value="1"/>
</dbReference>
<evidence type="ECO:0000259" key="2">
    <source>
        <dbReference type="Pfam" id="PF09361"/>
    </source>
</evidence>
<evidence type="ECO:0000256" key="1">
    <source>
        <dbReference type="SAM" id="MobiDB-lite"/>
    </source>
</evidence>
<reference evidence="3 4" key="1">
    <citation type="submission" date="2021-08" db="EMBL/GenBank/DDBJ databases">
        <title>Comparative Genomics Analysis of the Genus Qipengyuania Reveals Extensive Genetic Diversity and Metabolic Versatility, Including the Description of Fifteen Novel Species.</title>
        <authorList>
            <person name="Liu Y."/>
        </authorList>
    </citation>
    <scope>NUCLEOTIDE SEQUENCE [LARGE SCALE GENOMIC DNA]</scope>
    <source>
        <strain evidence="3 4">1NDH1</strain>
    </source>
</reference>
<dbReference type="InterPro" id="IPR010127">
    <property type="entry name" value="Phasin_subfam-1"/>
</dbReference>